<sequence length="384" mass="42830">MKRKLTAFLLLVFITMMIVPAINIIATPNIKAKQLRKKSFLYNMDIISRWTQESLYPLGISIHSNQVIIGSDDWLFLGDGYDLTLSEDRRPANESDNAIAKKISASNNAWNEYLISKGVKIFKVMVGPNKGSIYSEHMPTWARPDAFNPTDALFAATGKERYIDLRPPLLVGKEKHPEPLYYKTDTHWNYLGGAIAFHAFAEQIAQAAPELEWPSEKSYTLDRIDSRSGGDLSKFLRLSANATDDLPIIHVSDLPIETTQSNFYTKEVISQGGNPLVDLTFTPTLVTSVGALNNKKALWLRDSFGGALSQLMAATFDNVLQIHWSEALKQDGSFAQLVEDFKPDYVFITVVERSARSPDFTVFPPGFLSSDTSIKTARAASPSR</sequence>
<evidence type="ECO:0000256" key="2">
    <source>
        <dbReference type="ARBA" id="ARBA00005182"/>
    </source>
</evidence>
<comment type="pathway">
    <text evidence="2">Glycan biosynthesis; alginate biosynthesis.</text>
</comment>
<evidence type="ECO:0000259" key="8">
    <source>
        <dbReference type="Pfam" id="PF16822"/>
    </source>
</evidence>
<proteinExistence type="predicted"/>
<evidence type="ECO:0000256" key="6">
    <source>
        <dbReference type="ARBA" id="ARBA00022841"/>
    </source>
</evidence>
<dbReference type="EMBL" id="JAKNRV010000026">
    <property type="protein sequence ID" value="MCK1783816.1"/>
    <property type="molecule type" value="Genomic_DNA"/>
</dbReference>
<keyword evidence="4" id="KW-0732">Signal</keyword>
<feature type="domain" description="AlgX/AlgJ SGNH hydrolase-like" evidence="8">
    <location>
        <begin position="67"/>
        <end position="240"/>
    </location>
</feature>
<evidence type="ECO:0000256" key="1">
    <source>
        <dbReference type="ARBA" id="ARBA00004418"/>
    </source>
</evidence>
<organism evidence="9 10">
    <name type="scientific">Pseudomonas emilianonis</name>
    <dbReference type="NCBI Taxonomy" id="2915812"/>
    <lineage>
        <taxon>Bacteria</taxon>
        <taxon>Pseudomonadati</taxon>
        <taxon>Pseudomonadota</taxon>
        <taxon>Gammaproteobacteria</taxon>
        <taxon>Pseudomonadales</taxon>
        <taxon>Pseudomonadaceae</taxon>
        <taxon>Pseudomonas</taxon>
    </lineage>
</organism>
<keyword evidence="10" id="KW-1185">Reference proteome</keyword>
<name>A0ABT0EDM6_9PSED</name>
<gene>
    <name evidence="9" type="ORF">L9Z73_05410</name>
</gene>
<keyword evidence="3" id="KW-0808">Transferase</keyword>
<evidence type="ECO:0000313" key="9">
    <source>
        <dbReference type="EMBL" id="MCK1783816.1"/>
    </source>
</evidence>
<dbReference type="Pfam" id="PF16822">
    <property type="entry name" value="ALGX"/>
    <property type="match status" value="1"/>
</dbReference>
<keyword evidence="7" id="KW-0012">Acyltransferase</keyword>
<dbReference type="CDD" id="cd14440">
    <property type="entry name" value="AlgX_N_like_3"/>
    <property type="match status" value="1"/>
</dbReference>
<comment type="subcellular location">
    <subcellularLocation>
        <location evidence="1">Periplasm</location>
    </subcellularLocation>
</comment>
<evidence type="ECO:0000256" key="3">
    <source>
        <dbReference type="ARBA" id="ARBA00022679"/>
    </source>
</evidence>
<keyword evidence="6" id="KW-0016">Alginate biosynthesis</keyword>
<comment type="caution">
    <text evidence="9">The sequence shown here is derived from an EMBL/GenBank/DDBJ whole genome shotgun (WGS) entry which is preliminary data.</text>
</comment>
<evidence type="ECO:0000256" key="5">
    <source>
        <dbReference type="ARBA" id="ARBA00022764"/>
    </source>
</evidence>
<evidence type="ECO:0000256" key="7">
    <source>
        <dbReference type="ARBA" id="ARBA00023315"/>
    </source>
</evidence>
<reference evidence="9 10" key="1">
    <citation type="submission" date="2022-02" db="EMBL/GenBank/DDBJ databases">
        <title>Comparative genomics of the first Antarctic Pseudomonas spp. capable of biotransforming 2,4,6-Trinitrotoluene.</title>
        <authorList>
            <person name="Cabrera M.A."/>
            <person name="Marquez S.L."/>
            <person name="Perez-Donoso J.M."/>
        </authorList>
    </citation>
    <scope>NUCLEOTIDE SEQUENCE [LARGE SCALE GENOMIC DNA]</scope>
    <source>
        <strain evidence="9 10">TNT11</strain>
    </source>
</reference>
<dbReference type="InterPro" id="IPR031811">
    <property type="entry name" value="ALGX/ALGJ_SGNH-like"/>
</dbReference>
<evidence type="ECO:0000256" key="4">
    <source>
        <dbReference type="ARBA" id="ARBA00022729"/>
    </source>
</evidence>
<evidence type="ECO:0000313" key="10">
    <source>
        <dbReference type="Proteomes" id="UP001317085"/>
    </source>
</evidence>
<accession>A0ABT0EDM6</accession>
<protein>
    <recommendedName>
        <fullName evidence="8">AlgX/AlgJ SGNH hydrolase-like domain-containing protein</fullName>
    </recommendedName>
</protein>
<dbReference type="RefSeq" id="WP_247397156.1">
    <property type="nucleotide sequence ID" value="NZ_JAKNRV010000026.1"/>
</dbReference>
<keyword evidence="5" id="KW-0574">Periplasm</keyword>
<dbReference type="Proteomes" id="UP001317085">
    <property type="component" value="Unassembled WGS sequence"/>
</dbReference>